<dbReference type="Gene3D" id="2.160.20.20">
    <property type="match status" value="2"/>
</dbReference>
<evidence type="ECO:0000259" key="8">
    <source>
        <dbReference type="Pfam" id="PF13229"/>
    </source>
</evidence>
<dbReference type="EMBL" id="DSGB01000004">
    <property type="protein sequence ID" value="HER95668.1"/>
    <property type="molecule type" value="Genomic_DNA"/>
</dbReference>
<dbReference type="InterPro" id="IPR039448">
    <property type="entry name" value="Beta_helix"/>
</dbReference>
<keyword evidence="4" id="KW-0964">Secreted</keyword>
<evidence type="ECO:0000256" key="7">
    <source>
        <dbReference type="ARBA" id="ARBA00023237"/>
    </source>
</evidence>
<dbReference type="GO" id="GO:0005576">
    <property type="term" value="C:extracellular region"/>
    <property type="evidence" value="ECO:0007669"/>
    <property type="project" value="UniProtKB-SubCell"/>
</dbReference>
<dbReference type="InterPro" id="IPR059226">
    <property type="entry name" value="Choice_anch_Q_dom"/>
</dbReference>
<dbReference type="Pfam" id="PF13229">
    <property type="entry name" value="Beta_helix"/>
    <property type="match status" value="1"/>
</dbReference>
<evidence type="ECO:0000256" key="5">
    <source>
        <dbReference type="ARBA" id="ARBA00022729"/>
    </source>
</evidence>
<accession>A0A7V2AZU9</accession>
<dbReference type="InterPro" id="IPR026444">
    <property type="entry name" value="Secre_tail"/>
</dbReference>
<keyword evidence="7" id="KW-0998">Cell outer membrane</keyword>
<dbReference type="NCBIfam" id="NF041518">
    <property type="entry name" value="choice_anch_Q"/>
    <property type="match status" value="2"/>
</dbReference>
<dbReference type="InterPro" id="IPR013783">
    <property type="entry name" value="Ig-like_fold"/>
</dbReference>
<evidence type="ECO:0000256" key="3">
    <source>
        <dbReference type="ARBA" id="ARBA00004613"/>
    </source>
</evidence>
<dbReference type="NCBIfam" id="TIGR04183">
    <property type="entry name" value="Por_Secre_tail"/>
    <property type="match status" value="1"/>
</dbReference>
<evidence type="ECO:0000256" key="4">
    <source>
        <dbReference type="ARBA" id="ARBA00022525"/>
    </source>
</evidence>
<dbReference type="Gene3D" id="2.60.40.10">
    <property type="entry name" value="Immunoglobulins"/>
    <property type="match status" value="1"/>
</dbReference>
<dbReference type="InterPro" id="IPR003368">
    <property type="entry name" value="POMP_repeat"/>
</dbReference>
<dbReference type="SMART" id="SM00710">
    <property type="entry name" value="PbH1"/>
    <property type="match status" value="9"/>
</dbReference>
<name>A0A7V2AZU9_RHOMR</name>
<dbReference type="GO" id="GO:0009279">
    <property type="term" value="C:cell outer membrane"/>
    <property type="evidence" value="ECO:0007669"/>
    <property type="project" value="UniProtKB-SubCell"/>
</dbReference>
<gene>
    <name evidence="9" type="ORF">ENO59_04010</name>
</gene>
<evidence type="ECO:0000256" key="6">
    <source>
        <dbReference type="ARBA" id="ARBA00023136"/>
    </source>
</evidence>
<dbReference type="InterPro" id="IPR012332">
    <property type="entry name" value="Autotransporter_pectin_lyase_C"/>
</dbReference>
<comment type="caution">
    <text evidence="9">The sequence shown here is derived from an EMBL/GenBank/DDBJ whole genome shotgun (WGS) entry which is preliminary data.</text>
</comment>
<dbReference type="Gene3D" id="2.60.40.4070">
    <property type="match status" value="1"/>
</dbReference>
<feature type="domain" description="Right handed beta helix" evidence="8">
    <location>
        <begin position="309"/>
        <end position="455"/>
    </location>
</feature>
<dbReference type="SUPFAM" id="SSF51126">
    <property type="entry name" value="Pectin lyase-like"/>
    <property type="match status" value="3"/>
</dbReference>
<organism evidence="9">
    <name type="scientific">Rhodothermus marinus</name>
    <name type="common">Rhodothermus obamensis</name>
    <dbReference type="NCBI Taxonomy" id="29549"/>
    <lineage>
        <taxon>Bacteria</taxon>
        <taxon>Pseudomonadati</taxon>
        <taxon>Rhodothermota</taxon>
        <taxon>Rhodothermia</taxon>
        <taxon>Rhodothermales</taxon>
        <taxon>Rhodothermaceae</taxon>
        <taxon>Rhodothermus</taxon>
    </lineage>
</organism>
<evidence type="ECO:0000256" key="1">
    <source>
        <dbReference type="ARBA" id="ARBA00004196"/>
    </source>
</evidence>
<comment type="subcellular location">
    <subcellularLocation>
        <location evidence="1">Cell envelope</location>
    </subcellularLocation>
    <subcellularLocation>
        <location evidence="2">Cell outer membrane</location>
    </subcellularLocation>
    <subcellularLocation>
        <location evidence="3">Secreted</location>
    </subcellularLocation>
</comment>
<keyword evidence="6" id="KW-0472">Membrane</keyword>
<dbReference type="PANTHER" id="PTHR11319:SF35">
    <property type="entry name" value="OUTER MEMBRANE PROTEIN PMPC-RELATED"/>
    <property type="match status" value="1"/>
</dbReference>
<keyword evidence="5" id="KW-0732">Signal</keyword>
<reference evidence="9" key="1">
    <citation type="journal article" date="2020" name="mSystems">
        <title>Genome- and Community-Level Interaction Insights into Carbon Utilization and Element Cycling Functions of Hydrothermarchaeota in Hydrothermal Sediment.</title>
        <authorList>
            <person name="Zhou Z."/>
            <person name="Liu Y."/>
            <person name="Xu W."/>
            <person name="Pan J."/>
            <person name="Luo Z.H."/>
            <person name="Li M."/>
        </authorList>
    </citation>
    <scope>NUCLEOTIDE SEQUENCE [LARGE SCALE GENOMIC DNA]</scope>
    <source>
        <strain evidence="9">SpSt-143</strain>
    </source>
</reference>
<dbReference type="InterPro" id="IPR011050">
    <property type="entry name" value="Pectin_lyase_fold/virulence"/>
</dbReference>
<protein>
    <submittedName>
        <fullName evidence="9">T9SS type A sorting domain-containing protein</fullName>
    </submittedName>
</protein>
<sequence>MVRLTLALLTVWSLQVTYAQTGSRIEVAPGLVQIAADGQCSLLEALVNANQDAAVHPDCQAGSGADVVVLAPSARYVLTEPFAYDSLRGASGLPTLTGVLTIEGQGAVLTRDSTLSCEPAQAFRIGYLAPEAQMRLYDLTLQYGCGQRGGAFYVDAGAVLQAERVVFRQNWADQGAAVYNRGTLHLLEAQIIQNRASYGSAIYNDEATVQIQQSWFASNEDNALYNKSGNVFVEASTFEDNEGFDGGALYNDQGVAKLQQVVFRNNDARFSGGAIYNSGGILEVIQSEFEDNASEYSGGAIKNLGGALTLQACTFRNNDSDSDGGAISVYEGQVLIEQTNFIANIAEDAGGAIDAYLGDSLIVRQSRFEHNQSNDYGGAIYGRNIRIEQTLFAHNQSGGGGAIEGENVYILNSTFLGNRAFDGDGGALSLDGRSHLSFVTIVDNSASNNGDGIVYEGLLRVAHVLLARNGENCANGGGELTIVGLSFADDESCPGFVRVDDVGLADSLAVGLPVVPLLPTSPALGAAPGCLDATGRPVTTDGRGMSRPQPSIGGYCDAGAYEAEAVVATPLEPDTVWVNFGSVPYQTSARRTVALTNQGNGPVTLRLALLGYQVETEELTLDETETGSCRDGLVLNAGAQCQLHLVFQPRRAGLRQAALRVQVANAEPLYLIVVGNGELVRTFTVNVTEDLPDADPGDLQCDADSTTAGEQCTLRAAVMEANRWPYGIFRILLADTATYRLSLPDVNWEDTYLAQEGALTIASKVNIAIEGNGALITRADTSCNTQAANQYPLFEVAGGAGLQLVNLQLSNGCYTAVFSQGQLQLHSVVLRNNYSTFSWAGSALDLDEWTYPAAAILEEVVVEENQSVPVWLKGGLLHIQRSVLRRNSDRRVSGWAFYGGAIRVSGGHLMLEATHVEGNFSASGSGGVHVTGGRVEVKQSTFTQNMGKYGGAIAISAGTLDIEASHFVANEAEEGGAIWVRQAWEERVNATLKQSVLRSNRATREGGGVWGGWGAQLTLLQSAVVENQAGDEGGGGIYVGGEEMPTKLNLINVTLSGNSTSGTGGGIDATSYDQLNLSFVTLTQNQAARGGGIYSDGLVGAKQLKAVLLVGNHAPEGPECYGQLTSAGYNGVANLEDCALTAMPTDVIGQPLELAPLDTLTFTHPLLDGSWALDRVPAEACVDLFGEPVGSDQRGVTRPQGTHCDIGAWERIVPVASEPTTRLPEIITLAAPYPNPFHRRVQVRFGLPKAQHVRLVVYDVLGREVARLQEAFLPAGWHEFTWDAPPLAGGLYFLQLQAGSVYQTQAMLKLRD</sequence>
<dbReference type="NCBIfam" id="TIGR01376">
    <property type="entry name" value="POMP_repeat"/>
    <property type="match status" value="1"/>
</dbReference>
<dbReference type="PANTHER" id="PTHR11319">
    <property type="entry name" value="G PROTEIN-COUPLED RECEPTOR-RELATED"/>
    <property type="match status" value="1"/>
</dbReference>
<evidence type="ECO:0000256" key="2">
    <source>
        <dbReference type="ARBA" id="ARBA00004442"/>
    </source>
</evidence>
<dbReference type="InterPro" id="IPR006626">
    <property type="entry name" value="PbH1"/>
</dbReference>
<proteinExistence type="predicted"/>
<evidence type="ECO:0000313" key="9">
    <source>
        <dbReference type="EMBL" id="HER95668.1"/>
    </source>
</evidence>